<dbReference type="GO" id="GO:0003677">
    <property type="term" value="F:DNA binding"/>
    <property type="evidence" value="ECO:0007669"/>
    <property type="project" value="UniProtKB-UniRule"/>
</dbReference>
<dbReference type="PROSITE" id="PS51755">
    <property type="entry name" value="OMPR_PHOB"/>
    <property type="match status" value="1"/>
</dbReference>
<dbReference type="InterPro" id="IPR016032">
    <property type="entry name" value="Sig_transdc_resp-reg_C-effctor"/>
</dbReference>
<dbReference type="PANTHER" id="PTHR47691">
    <property type="entry name" value="REGULATOR-RELATED"/>
    <property type="match status" value="1"/>
</dbReference>
<dbReference type="CDD" id="cd00383">
    <property type="entry name" value="trans_reg_C"/>
    <property type="match status" value="1"/>
</dbReference>
<dbReference type="GO" id="GO:0006355">
    <property type="term" value="P:regulation of DNA-templated transcription"/>
    <property type="evidence" value="ECO:0007669"/>
    <property type="project" value="InterPro"/>
</dbReference>
<name>A0A4Y9T1R5_PSEFL</name>
<dbReference type="RefSeq" id="WP_135197138.1">
    <property type="nucleotide sequence ID" value="NZ_SPVI01000272.1"/>
</dbReference>
<dbReference type="Gene3D" id="1.10.10.10">
    <property type="entry name" value="Winged helix-like DNA-binding domain superfamily/Winged helix DNA-binding domain"/>
    <property type="match status" value="1"/>
</dbReference>
<dbReference type="SUPFAM" id="SSF46894">
    <property type="entry name" value="C-terminal effector domain of the bipartite response regulators"/>
    <property type="match status" value="1"/>
</dbReference>
<dbReference type="InterPro" id="IPR001867">
    <property type="entry name" value="OmpR/PhoB-type_DNA-bd"/>
</dbReference>
<dbReference type="Proteomes" id="UP000297322">
    <property type="component" value="Unassembled WGS sequence"/>
</dbReference>
<evidence type="ECO:0000313" key="4">
    <source>
        <dbReference type="EMBL" id="TFW33538.1"/>
    </source>
</evidence>
<gene>
    <name evidence="4" type="ORF">E4T65_30145</name>
</gene>
<keyword evidence="1 2" id="KW-0238">DNA-binding</keyword>
<proteinExistence type="predicted"/>
<evidence type="ECO:0000313" key="5">
    <source>
        <dbReference type="Proteomes" id="UP000297322"/>
    </source>
</evidence>
<dbReference type="GO" id="GO:0000160">
    <property type="term" value="P:phosphorelay signal transduction system"/>
    <property type="evidence" value="ECO:0007669"/>
    <property type="project" value="InterPro"/>
</dbReference>
<feature type="DNA-binding region" description="OmpR/PhoB-type" evidence="2">
    <location>
        <begin position="6"/>
        <end position="104"/>
    </location>
</feature>
<evidence type="ECO:0000259" key="3">
    <source>
        <dbReference type="PROSITE" id="PS51755"/>
    </source>
</evidence>
<comment type="caution">
    <text evidence="4">The sequence shown here is derived from an EMBL/GenBank/DDBJ whole genome shotgun (WGS) entry which is preliminary data.</text>
</comment>
<accession>A0A4Y9T1R5</accession>
<dbReference type="Pfam" id="PF00486">
    <property type="entry name" value="Trans_reg_C"/>
    <property type="match status" value="1"/>
</dbReference>
<feature type="domain" description="OmpR/PhoB-type" evidence="3">
    <location>
        <begin position="6"/>
        <end position="104"/>
    </location>
</feature>
<dbReference type="InterPro" id="IPR036388">
    <property type="entry name" value="WH-like_DNA-bd_sf"/>
</dbReference>
<evidence type="ECO:0000256" key="1">
    <source>
        <dbReference type="ARBA" id="ARBA00023125"/>
    </source>
</evidence>
<organism evidence="4 5">
    <name type="scientific">Pseudomonas fluorescens</name>
    <dbReference type="NCBI Taxonomy" id="294"/>
    <lineage>
        <taxon>Bacteria</taxon>
        <taxon>Pseudomonadati</taxon>
        <taxon>Pseudomonadota</taxon>
        <taxon>Gammaproteobacteria</taxon>
        <taxon>Pseudomonadales</taxon>
        <taxon>Pseudomonadaceae</taxon>
        <taxon>Pseudomonas</taxon>
    </lineage>
</organism>
<evidence type="ECO:0000256" key="2">
    <source>
        <dbReference type="PROSITE-ProRule" id="PRU01091"/>
    </source>
</evidence>
<protein>
    <submittedName>
        <fullName evidence="4">Transcriptional regulator</fullName>
    </submittedName>
</protein>
<dbReference type="PANTHER" id="PTHR47691:SF3">
    <property type="entry name" value="HTH-TYPE TRANSCRIPTIONAL REGULATOR RV0890C-RELATED"/>
    <property type="match status" value="1"/>
</dbReference>
<feature type="non-terminal residue" evidence="4">
    <location>
        <position position="128"/>
    </location>
</feature>
<sequence>MTFSPEQAVHFGPYRIYPGQRLVMEAERPLRLGRRAMDILLILLEHAGNVVSKQHLMAEIWPNSVVEEINLRVHMAALRKALGDGQAGQRYIVTVAQRGYSFVAPYSLEHIELDWPSEPVESSSHNLP</sequence>
<reference evidence="4 5" key="1">
    <citation type="submission" date="2019-03" db="EMBL/GenBank/DDBJ databases">
        <title>Biocontrol and xenobiotic degradation properties of endophytic Pseudomonas fluorescens strain BRZ63.</title>
        <authorList>
            <person name="Chlebek D.A."/>
            <person name="Pinski A."/>
            <person name="Zur J.P."/>
            <person name="Michalska J."/>
            <person name="Hupert-Kocurek K.T."/>
        </authorList>
    </citation>
    <scope>NUCLEOTIDE SEQUENCE [LARGE SCALE GENOMIC DNA]</scope>
    <source>
        <strain evidence="4 5">BRZ63</strain>
    </source>
</reference>
<dbReference type="SMART" id="SM00862">
    <property type="entry name" value="Trans_reg_C"/>
    <property type="match status" value="1"/>
</dbReference>
<dbReference type="EMBL" id="SPVI01000272">
    <property type="protein sequence ID" value="TFW33538.1"/>
    <property type="molecule type" value="Genomic_DNA"/>
</dbReference>
<dbReference type="AlphaFoldDB" id="A0A4Y9T1R5"/>